<sequence>MYSKALVFSAVMALVLPSFASPVAVPEAKLEARQNREAIRLWTDKDFSGDWADLSITAYDECLALPSSVKDSVSSFKLGVWSCRFFEHDNCQGANQWFDSDVANLRVGGEWGYTGGQNDEISSAICVEKA</sequence>
<dbReference type="EMBL" id="BSXG01000054">
    <property type="protein sequence ID" value="GME28933.1"/>
    <property type="molecule type" value="Genomic_DNA"/>
</dbReference>
<reference evidence="1" key="1">
    <citation type="submission" date="2024-09" db="EMBL/GenBank/DDBJ databases">
        <title>Draft Genome Sequences of Neofusicoccum parvum.</title>
        <authorList>
            <person name="Ashida A."/>
            <person name="Camagna M."/>
            <person name="Tanaka A."/>
            <person name="Takemoto D."/>
        </authorList>
    </citation>
    <scope>NUCLEOTIDE SEQUENCE</scope>
    <source>
        <strain evidence="1">PPO83</strain>
    </source>
</reference>
<comment type="caution">
    <text evidence="1">The sequence shown here is derived from an EMBL/GenBank/DDBJ whole genome shotgun (WGS) entry which is preliminary data.</text>
</comment>
<accession>A0ACB5S865</accession>
<proteinExistence type="predicted"/>
<evidence type="ECO:0000313" key="2">
    <source>
        <dbReference type="Proteomes" id="UP001165186"/>
    </source>
</evidence>
<dbReference type="Proteomes" id="UP001165186">
    <property type="component" value="Unassembled WGS sequence"/>
</dbReference>
<name>A0ACB5S865_9PEZI</name>
<gene>
    <name evidence="1" type="primary">g11777</name>
    <name evidence="1" type="ORF">NpPPO83_00011777</name>
</gene>
<evidence type="ECO:0000313" key="1">
    <source>
        <dbReference type="EMBL" id="GME28933.1"/>
    </source>
</evidence>
<protein>
    <submittedName>
        <fullName evidence="1">Beta/gamma crystallin</fullName>
    </submittedName>
</protein>
<organism evidence="1 2">
    <name type="scientific">Neofusicoccum parvum</name>
    <dbReference type="NCBI Taxonomy" id="310453"/>
    <lineage>
        <taxon>Eukaryota</taxon>
        <taxon>Fungi</taxon>
        <taxon>Dikarya</taxon>
        <taxon>Ascomycota</taxon>
        <taxon>Pezizomycotina</taxon>
        <taxon>Dothideomycetes</taxon>
        <taxon>Dothideomycetes incertae sedis</taxon>
        <taxon>Botryosphaeriales</taxon>
        <taxon>Botryosphaeriaceae</taxon>
        <taxon>Neofusicoccum</taxon>
    </lineage>
</organism>
<keyword evidence="2" id="KW-1185">Reference proteome</keyword>